<keyword evidence="1" id="KW-0732">Signal</keyword>
<protein>
    <submittedName>
        <fullName evidence="3">Porin</fullName>
    </submittedName>
</protein>
<feature type="domain" description="Porin" evidence="2">
    <location>
        <begin position="13"/>
        <end position="315"/>
    </location>
</feature>
<proteinExistence type="predicted"/>
<sequence>MKHPIRTLTTLSLAIAFSNIAHATESEFPMPKFTMFSSLGAVSIEDKDFDPEAFELELGLKGLVKIDNFKMVYILNADVSDAINSKDTGGNDGEADIHIIDAKVVLPTQYGTFAIAPRTASGQLRDLYSNINIFEYNETHSGSAAPTGMSMFNQAPEAQDVLAYITPAFNNIKVTVASISIPEDNGVDSDVIALRALYDDKKLNIGFGVAQADQALGGTATKDYKRYAITAGYKFDHLNIGATYEINKDTFGSAGDFDSYGITGRYYLDNNWSMAAGYYNKDSDIDANDNNGVVIQLKKELSQHVAAWLEAADYDVTPDNVAAGINIKF</sequence>
<dbReference type="GO" id="GO:0016020">
    <property type="term" value="C:membrane"/>
    <property type="evidence" value="ECO:0007669"/>
    <property type="project" value="InterPro"/>
</dbReference>
<dbReference type="InterPro" id="IPR023614">
    <property type="entry name" value="Porin_dom_sf"/>
</dbReference>
<evidence type="ECO:0000259" key="2">
    <source>
        <dbReference type="Pfam" id="PF13609"/>
    </source>
</evidence>
<dbReference type="InterPro" id="IPR033900">
    <property type="entry name" value="Gram_neg_porin_domain"/>
</dbReference>
<dbReference type="Gene3D" id="2.40.160.10">
    <property type="entry name" value="Porin"/>
    <property type="match status" value="1"/>
</dbReference>
<keyword evidence="4" id="KW-1185">Reference proteome</keyword>
<organism evidence="3 4">
    <name type="scientific">Amphritea opalescens</name>
    <dbReference type="NCBI Taxonomy" id="2490544"/>
    <lineage>
        <taxon>Bacteria</taxon>
        <taxon>Pseudomonadati</taxon>
        <taxon>Pseudomonadota</taxon>
        <taxon>Gammaproteobacteria</taxon>
        <taxon>Oceanospirillales</taxon>
        <taxon>Oceanospirillaceae</taxon>
        <taxon>Amphritea</taxon>
    </lineage>
</organism>
<name>A0A430KRB7_9GAMM</name>
<feature type="chain" id="PRO_5019077067" evidence="1">
    <location>
        <begin position="24"/>
        <end position="329"/>
    </location>
</feature>
<evidence type="ECO:0000313" key="4">
    <source>
        <dbReference type="Proteomes" id="UP000283087"/>
    </source>
</evidence>
<evidence type="ECO:0000256" key="1">
    <source>
        <dbReference type="SAM" id="SignalP"/>
    </source>
</evidence>
<dbReference type="OrthoDB" id="6350092at2"/>
<gene>
    <name evidence="3" type="ORF">EH243_09405</name>
</gene>
<dbReference type="SUPFAM" id="SSF56935">
    <property type="entry name" value="Porins"/>
    <property type="match status" value="1"/>
</dbReference>
<dbReference type="Proteomes" id="UP000283087">
    <property type="component" value="Unassembled WGS sequence"/>
</dbReference>
<feature type="signal peptide" evidence="1">
    <location>
        <begin position="1"/>
        <end position="23"/>
    </location>
</feature>
<dbReference type="AlphaFoldDB" id="A0A430KRB7"/>
<comment type="caution">
    <text evidence="3">The sequence shown here is derived from an EMBL/GenBank/DDBJ whole genome shotgun (WGS) entry which is preliminary data.</text>
</comment>
<dbReference type="RefSeq" id="WP_126158400.1">
    <property type="nucleotide sequence ID" value="NZ_RQXW01000007.1"/>
</dbReference>
<dbReference type="GO" id="GO:0015288">
    <property type="term" value="F:porin activity"/>
    <property type="evidence" value="ECO:0007669"/>
    <property type="project" value="InterPro"/>
</dbReference>
<dbReference type="EMBL" id="RQXW01000007">
    <property type="protein sequence ID" value="RTE65893.1"/>
    <property type="molecule type" value="Genomic_DNA"/>
</dbReference>
<accession>A0A430KRB7</accession>
<dbReference type="Pfam" id="PF13609">
    <property type="entry name" value="Porin_4"/>
    <property type="match status" value="1"/>
</dbReference>
<evidence type="ECO:0000313" key="3">
    <source>
        <dbReference type="EMBL" id="RTE65893.1"/>
    </source>
</evidence>
<reference evidence="3 4" key="1">
    <citation type="submission" date="2018-11" db="EMBL/GenBank/DDBJ databases">
        <title>The draft genome sequence of Amphritea opalescens ANRC-JH13T.</title>
        <authorList>
            <person name="Fang Z."/>
            <person name="Zhang Y."/>
            <person name="Han X."/>
        </authorList>
    </citation>
    <scope>NUCLEOTIDE SEQUENCE [LARGE SCALE GENOMIC DNA]</scope>
    <source>
        <strain evidence="3 4">ANRC-JH13</strain>
    </source>
</reference>